<name>A0ABV0IF02_9MICC</name>
<evidence type="ECO:0000313" key="4">
    <source>
        <dbReference type="Proteomes" id="UP001484097"/>
    </source>
</evidence>
<evidence type="ECO:0000313" key="3">
    <source>
        <dbReference type="EMBL" id="MEO9246749.1"/>
    </source>
</evidence>
<keyword evidence="2" id="KW-0732">Signal</keyword>
<evidence type="ECO:0000256" key="2">
    <source>
        <dbReference type="SAM" id="SignalP"/>
    </source>
</evidence>
<keyword evidence="4" id="KW-1185">Reference proteome</keyword>
<comment type="caution">
    <text evidence="3">The sequence shown here is derived from an EMBL/GenBank/DDBJ whole genome shotgun (WGS) entry which is preliminary data.</text>
</comment>
<accession>A0ABV0IF02</accession>
<protein>
    <recommendedName>
        <fullName evidence="5">Lipoprotein</fullName>
    </recommendedName>
</protein>
<dbReference type="RefSeq" id="WP_309808623.1">
    <property type="nucleotide sequence ID" value="NZ_JBDXMX010000001.1"/>
</dbReference>
<gene>
    <name evidence="3" type="ORF">ABDK96_03545</name>
</gene>
<reference evidence="3 4" key="1">
    <citation type="submission" date="2024-05" db="EMBL/GenBank/DDBJ databases">
        <authorList>
            <person name="Yi C."/>
        </authorList>
    </citation>
    <scope>NUCLEOTIDE SEQUENCE [LARGE SCALE GENOMIC DNA]</scope>
    <source>
        <strain evidence="3 4">XS13</strain>
    </source>
</reference>
<dbReference type="PROSITE" id="PS51257">
    <property type="entry name" value="PROKAR_LIPOPROTEIN"/>
    <property type="match status" value="1"/>
</dbReference>
<feature type="region of interest" description="Disordered" evidence="1">
    <location>
        <begin position="32"/>
        <end position="72"/>
    </location>
</feature>
<evidence type="ECO:0000256" key="1">
    <source>
        <dbReference type="SAM" id="MobiDB-lite"/>
    </source>
</evidence>
<dbReference type="EMBL" id="JBDXMX010000001">
    <property type="protein sequence ID" value="MEO9246749.1"/>
    <property type="molecule type" value="Genomic_DNA"/>
</dbReference>
<feature type="chain" id="PRO_5045492407" description="Lipoprotein" evidence="2">
    <location>
        <begin position="28"/>
        <end position="277"/>
    </location>
</feature>
<evidence type="ECO:0008006" key="5">
    <source>
        <dbReference type="Google" id="ProtNLM"/>
    </source>
</evidence>
<organism evidence="3 4">
    <name type="scientific">Citricoccus nitrophenolicus</name>
    <dbReference type="NCBI Taxonomy" id="863575"/>
    <lineage>
        <taxon>Bacteria</taxon>
        <taxon>Bacillati</taxon>
        <taxon>Actinomycetota</taxon>
        <taxon>Actinomycetes</taxon>
        <taxon>Micrococcales</taxon>
        <taxon>Micrococcaceae</taxon>
        <taxon>Citricoccus</taxon>
    </lineage>
</organism>
<feature type="signal peptide" evidence="2">
    <location>
        <begin position="1"/>
        <end position="27"/>
    </location>
</feature>
<proteinExistence type="predicted"/>
<sequence length="277" mass="26793">MNRQHRPLKASALPAAAGIGLLTLTLAACGGSSDGGADASSSAPAASESASPSGADQSSASPSASGSASGTAAEAGDVEAALKAVLGDEAQIVSGTQLEELQQSTQGLAEGVTITPAECGPDGRAAATGELPEGTQMTGGVVVETTETGGATSDMLSVSVYPDEQAAATGMTAFGDFAEACPSYTLQMGEGLTAEATMTVEDVEAAGDDALAVTIGTTVSVEGASLPAGAGNSTSTTVYVQDGERLISFAGTAAGGEPKTAAEGVELIDALRAELDG</sequence>
<dbReference type="Proteomes" id="UP001484097">
    <property type="component" value="Unassembled WGS sequence"/>
</dbReference>